<protein>
    <submittedName>
        <fullName evidence="2">Uncharacterized protein</fullName>
    </submittedName>
</protein>
<dbReference type="EMBL" id="CP034457">
    <property type="protein sequence ID" value="QBM87273.1"/>
    <property type="molecule type" value="Genomic_DNA"/>
</dbReference>
<keyword evidence="3" id="KW-1185">Reference proteome</keyword>
<evidence type="ECO:0000313" key="2">
    <source>
        <dbReference type="EMBL" id="QBM87273.1"/>
    </source>
</evidence>
<evidence type="ECO:0000313" key="3">
    <source>
        <dbReference type="Proteomes" id="UP000292447"/>
    </source>
</evidence>
<feature type="compositionally biased region" description="Basic and acidic residues" evidence="1">
    <location>
        <begin position="89"/>
        <end position="108"/>
    </location>
</feature>
<feature type="region of interest" description="Disordered" evidence="1">
    <location>
        <begin position="1"/>
        <end position="23"/>
    </location>
</feature>
<gene>
    <name evidence="2" type="ORF">METSCH_B04730</name>
</gene>
<feature type="region of interest" description="Disordered" evidence="1">
    <location>
        <begin position="86"/>
        <end position="108"/>
    </location>
</feature>
<reference evidence="3" key="1">
    <citation type="submission" date="2019-03" db="EMBL/GenBank/DDBJ databases">
        <title>Snf2 controls pulcherriminic acid biosynthesis and connects pigmentation and antifungal activity of the yeast Metschnikowia pulcherrima.</title>
        <authorList>
            <person name="Gore-Lloyd D."/>
            <person name="Sumann I."/>
            <person name="Brachmann A.O."/>
            <person name="Schneeberger K."/>
            <person name="Ortiz-Merino R.A."/>
            <person name="Moreno-Beltran M."/>
            <person name="Schlaefli M."/>
            <person name="Kirner P."/>
            <person name="Santos Kron A."/>
            <person name="Wolfe K.H."/>
            <person name="Piel J."/>
            <person name="Ahrens C.H."/>
            <person name="Henk D."/>
            <person name="Freimoser F.M."/>
        </authorList>
    </citation>
    <scope>NUCLEOTIDE SEQUENCE [LARGE SCALE GENOMIC DNA]</scope>
    <source>
        <strain evidence="3">APC 1.2</strain>
    </source>
</reference>
<evidence type="ECO:0000256" key="1">
    <source>
        <dbReference type="SAM" id="MobiDB-lite"/>
    </source>
</evidence>
<accession>A0A4V1ADX9</accession>
<proteinExistence type="predicted"/>
<feature type="compositionally biased region" description="Polar residues" evidence="1">
    <location>
        <begin position="1"/>
        <end position="11"/>
    </location>
</feature>
<name>A0A4V1ADX9_9ASCO</name>
<organism evidence="2 3">
    <name type="scientific">Metschnikowia aff. pulcherrima</name>
    <dbReference type="NCBI Taxonomy" id="2163413"/>
    <lineage>
        <taxon>Eukaryota</taxon>
        <taxon>Fungi</taxon>
        <taxon>Dikarya</taxon>
        <taxon>Ascomycota</taxon>
        <taxon>Saccharomycotina</taxon>
        <taxon>Pichiomycetes</taxon>
        <taxon>Metschnikowiaceae</taxon>
        <taxon>Metschnikowia</taxon>
    </lineage>
</organism>
<dbReference type="Proteomes" id="UP000292447">
    <property type="component" value="Chromosome II"/>
</dbReference>
<dbReference type="AlphaFoldDB" id="A0A4V1ADX9"/>
<sequence>MAENADLNTPELNEKDKPTQEQMHSLQTTVQQLLNPNGENNQINEYINNTFSYVLSMLDKVANAKDKDAAAEEIAQDLKSKYEGWAQTKLDEREGEKKKSLKEGENRL</sequence>